<keyword evidence="2" id="KW-1185">Reference proteome</keyword>
<organism evidence="1 2">
    <name type="scientific">Caldicellulosiruptor bescii</name>
    <name type="common">Anaerocellum thermophilum</name>
    <dbReference type="NCBI Taxonomy" id="31899"/>
    <lineage>
        <taxon>Bacteria</taxon>
        <taxon>Bacillati</taxon>
        <taxon>Bacillota</taxon>
        <taxon>Bacillota incertae sedis</taxon>
        <taxon>Caldicellulosiruptorales</taxon>
        <taxon>Caldicellulosiruptoraceae</taxon>
        <taxon>Caldicellulosiruptor</taxon>
    </lineage>
</organism>
<comment type="caution">
    <text evidence="1">The sequence shown here is derived from an EMBL/GenBank/DDBJ whole genome shotgun (WGS) entry which is preliminary data.</text>
</comment>
<name>A0ABY1S5A7_CALBS</name>
<protein>
    <submittedName>
        <fullName evidence="1">Uncharacterized protein</fullName>
    </submittedName>
</protein>
<gene>
    <name evidence="1" type="ORF">SAMN05216240_0323</name>
</gene>
<sequence length="280" mass="31924">MSYFYIDEDGVVKLHESYYEQTLIDYVGESLRTFASLRELLKDEIGNFKRPKEYLQAKKCPGWVGLCPNNKEEKDSSCNPDQCWNTKIKTIKDKIDKKDHFKYDNILIKVLSPSICSECGSSEMKIEWGKRVNVKVAGYTLNFENVAYMVCKKCGIFYMSTVDKKAIEVIKEKIRDYNPYEEAIEQAGIDNEAGLDADCSVSEFEIPPVKTIILDKDKIGLEMLIEDLKKGCISLTMALFPISSPVSSVDVTTFNICHYADPEDMYPEGLEDEGEDIIEE</sequence>
<evidence type="ECO:0000313" key="1">
    <source>
        <dbReference type="EMBL" id="SMR91235.1"/>
    </source>
</evidence>
<dbReference type="Proteomes" id="UP000196803">
    <property type="component" value="Unassembled WGS sequence"/>
</dbReference>
<dbReference type="GeneID" id="31774065"/>
<proteinExistence type="predicted"/>
<reference evidence="1 2" key="1">
    <citation type="submission" date="2017-05" db="EMBL/GenBank/DDBJ databases">
        <authorList>
            <person name="Varghese N."/>
            <person name="Submissions S."/>
        </authorList>
    </citation>
    <scope>NUCLEOTIDE SEQUENCE [LARGE SCALE GENOMIC DNA]</scope>
    <source>
        <strain evidence="1 2">MACB1020</strain>
    </source>
</reference>
<dbReference type="RefSeq" id="WP_015909007.1">
    <property type="nucleotide sequence ID" value="NZ_FUZL01000001.1"/>
</dbReference>
<evidence type="ECO:0000313" key="2">
    <source>
        <dbReference type="Proteomes" id="UP000196803"/>
    </source>
</evidence>
<dbReference type="EMBL" id="FXXC01000001">
    <property type="protein sequence ID" value="SMR91235.1"/>
    <property type="molecule type" value="Genomic_DNA"/>
</dbReference>
<accession>A0ABY1S5A7</accession>